<keyword evidence="1" id="KW-0472">Membrane</keyword>
<reference evidence="3 4" key="1">
    <citation type="submission" date="2018-06" db="EMBL/GenBank/DDBJ databases">
        <title>Complete Genomes of Monosporascus.</title>
        <authorList>
            <person name="Robinson A.J."/>
            <person name="Natvig D.O."/>
        </authorList>
    </citation>
    <scope>NUCLEOTIDE SEQUENCE [LARGE SCALE GENOMIC DNA]</scope>
    <source>
        <strain evidence="3 4">CBS 110550</strain>
    </source>
</reference>
<organism evidence="3 4">
    <name type="scientific">Monosporascus ibericus</name>
    <dbReference type="NCBI Taxonomy" id="155417"/>
    <lineage>
        <taxon>Eukaryota</taxon>
        <taxon>Fungi</taxon>
        <taxon>Dikarya</taxon>
        <taxon>Ascomycota</taxon>
        <taxon>Pezizomycotina</taxon>
        <taxon>Sordariomycetes</taxon>
        <taxon>Xylariomycetidae</taxon>
        <taxon>Xylariales</taxon>
        <taxon>Xylariales incertae sedis</taxon>
        <taxon>Monosporascus</taxon>
    </lineage>
</organism>
<dbReference type="STRING" id="155417.A0A4Q4TDU8"/>
<evidence type="ECO:0000313" key="3">
    <source>
        <dbReference type="EMBL" id="RYP04162.1"/>
    </source>
</evidence>
<evidence type="ECO:0000256" key="1">
    <source>
        <dbReference type="SAM" id="Phobius"/>
    </source>
</evidence>
<feature type="transmembrane region" description="Helical" evidence="1">
    <location>
        <begin position="324"/>
        <end position="343"/>
    </location>
</feature>
<gene>
    <name evidence="3" type="ORF">DL764_004629</name>
</gene>
<feature type="signal peptide" evidence="2">
    <location>
        <begin position="1"/>
        <end position="17"/>
    </location>
</feature>
<keyword evidence="2" id="KW-0732">Signal</keyword>
<keyword evidence="1" id="KW-0812">Transmembrane</keyword>
<proteinExistence type="predicted"/>
<name>A0A4Q4TDU8_9PEZI</name>
<keyword evidence="4" id="KW-1185">Reference proteome</keyword>
<evidence type="ECO:0000313" key="4">
    <source>
        <dbReference type="Proteomes" id="UP000293360"/>
    </source>
</evidence>
<sequence length="344" mass="38008">MAKPSLLLTFLGVHVHAAFYGPTFHWGLSLSDDIEPPAREVIQRANRDPTLTRSVPLRPFERYWGFLAEDSVLRDAEWTWRINISNIEAPDADNYYGDAIADPHVTSVTYDFSWSADGNISTALDGASGPLCVMTLQDAVDLPVAATNGYTEDNGDSSSCEPVLGRECVAALLAQVPKPRGTDCMFPIRTPWSEVPECRDSFGAFSPYGQSFMDWPLRRNVSDDRDGGRREWLSGQVFYSNVSKPLDGGNSRLYNYMANRVHIMMISVELPTGHEGQRAGGPELLCMRVNATELPEVDTDGDGVAFTYETVLESKGAQIPLLGYYRSSCLWLALCFAGVIFLIV</sequence>
<dbReference type="AlphaFoldDB" id="A0A4Q4TDU8"/>
<evidence type="ECO:0000256" key="2">
    <source>
        <dbReference type="SAM" id="SignalP"/>
    </source>
</evidence>
<feature type="chain" id="PRO_5020891416" evidence="2">
    <location>
        <begin position="18"/>
        <end position="344"/>
    </location>
</feature>
<dbReference type="EMBL" id="QJNU01000224">
    <property type="protein sequence ID" value="RYP04162.1"/>
    <property type="molecule type" value="Genomic_DNA"/>
</dbReference>
<keyword evidence="1" id="KW-1133">Transmembrane helix</keyword>
<protein>
    <submittedName>
        <fullName evidence="3">Uncharacterized protein</fullName>
    </submittedName>
</protein>
<accession>A0A4Q4TDU8</accession>
<comment type="caution">
    <text evidence="3">The sequence shown here is derived from an EMBL/GenBank/DDBJ whole genome shotgun (WGS) entry which is preliminary data.</text>
</comment>
<dbReference type="Proteomes" id="UP000293360">
    <property type="component" value="Unassembled WGS sequence"/>
</dbReference>
<dbReference type="OrthoDB" id="3629846at2759"/>